<protein>
    <submittedName>
        <fullName evidence="7">D-methionine-binding lipoprotein MetQ</fullName>
    </submittedName>
</protein>
<evidence type="ECO:0000256" key="2">
    <source>
        <dbReference type="ARBA" id="ARBA00008973"/>
    </source>
</evidence>
<evidence type="ECO:0000256" key="4">
    <source>
        <dbReference type="ARBA" id="ARBA00023136"/>
    </source>
</evidence>
<dbReference type="Pfam" id="PF03180">
    <property type="entry name" value="Lipoprotein_9"/>
    <property type="match status" value="1"/>
</dbReference>
<keyword evidence="8" id="KW-1185">Reference proteome</keyword>
<dbReference type="PANTHER" id="PTHR30429">
    <property type="entry name" value="D-METHIONINE-BINDING LIPOPROTEIN METQ"/>
    <property type="match status" value="1"/>
</dbReference>
<dbReference type="SUPFAM" id="SSF53850">
    <property type="entry name" value="Periplasmic binding protein-like II"/>
    <property type="match status" value="1"/>
</dbReference>
<reference evidence="7 8" key="1">
    <citation type="submission" date="2015-12" db="EMBL/GenBank/DDBJ databases">
        <title>Genome sequence of Aneurinibacillus soli.</title>
        <authorList>
            <person name="Lee J.S."/>
            <person name="Lee K.C."/>
            <person name="Kim K.K."/>
            <person name="Lee B.W."/>
        </authorList>
    </citation>
    <scope>NUCLEOTIDE SEQUENCE [LARGE SCALE GENOMIC DNA]</scope>
    <source>
        <strain evidence="7 8">CB4</strain>
    </source>
</reference>
<organism evidence="7 8">
    <name type="scientific">Aneurinibacillus soli</name>
    <dbReference type="NCBI Taxonomy" id="1500254"/>
    <lineage>
        <taxon>Bacteria</taxon>
        <taxon>Bacillati</taxon>
        <taxon>Bacillota</taxon>
        <taxon>Bacilli</taxon>
        <taxon>Bacillales</taxon>
        <taxon>Paenibacillaceae</taxon>
        <taxon>Aneurinibacillus group</taxon>
        <taxon>Aneurinibacillus</taxon>
    </lineage>
</organism>
<dbReference type="PANTHER" id="PTHR30429:SF0">
    <property type="entry name" value="METHIONINE-BINDING LIPOPROTEIN METQ"/>
    <property type="match status" value="1"/>
</dbReference>
<comment type="subcellular location">
    <subcellularLocation>
        <location evidence="1">Membrane</location>
        <topology evidence="1">Lipid-anchor</topology>
    </subcellularLocation>
</comment>
<dbReference type="Proteomes" id="UP000217696">
    <property type="component" value="Chromosome"/>
</dbReference>
<evidence type="ECO:0000256" key="6">
    <source>
        <dbReference type="ARBA" id="ARBA00023288"/>
    </source>
</evidence>
<accession>A0A0U5BMP6</accession>
<dbReference type="GO" id="GO:0016020">
    <property type="term" value="C:membrane"/>
    <property type="evidence" value="ECO:0007669"/>
    <property type="project" value="UniProtKB-SubCell"/>
</dbReference>
<gene>
    <name evidence="7" type="primary">metQ_1</name>
    <name evidence="7" type="ORF">CB4_03654</name>
</gene>
<evidence type="ECO:0000256" key="3">
    <source>
        <dbReference type="ARBA" id="ARBA00022729"/>
    </source>
</evidence>
<keyword evidence="4" id="KW-0472">Membrane</keyword>
<comment type="similarity">
    <text evidence="2">Belongs to the NlpA lipoprotein family.</text>
</comment>
<keyword evidence="5" id="KW-0564">Palmitate</keyword>
<keyword evidence="3" id="KW-0732">Signal</keyword>
<evidence type="ECO:0000313" key="7">
    <source>
        <dbReference type="EMBL" id="BAU29454.1"/>
    </source>
</evidence>
<dbReference type="KEGG" id="asoc:CB4_03654"/>
<dbReference type="AlphaFoldDB" id="A0A0U5BMP6"/>
<dbReference type="PIRSF" id="PIRSF002854">
    <property type="entry name" value="MetQ"/>
    <property type="match status" value="1"/>
</dbReference>
<evidence type="ECO:0000256" key="1">
    <source>
        <dbReference type="ARBA" id="ARBA00004635"/>
    </source>
</evidence>
<evidence type="ECO:0000313" key="8">
    <source>
        <dbReference type="Proteomes" id="UP000217696"/>
    </source>
</evidence>
<keyword evidence="6 7" id="KW-0449">Lipoprotein</keyword>
<sequence>MQGGTRRETGVATVLNFLGIYKKGEVQMKVKSIILTWVFVVLAGLLAACGGGEKAAPSGQAGTKETKEITIGATAGPYSDQIKKGIQPILEKKGYTVKIVEFNDYVQPNNALAEGSLNANVFQHVVYLKKFAKDHNLPITDALQVPTAPLGVYSNKHKSLDEVQSGATVTLPNDPTNQARALVMLEQFGWIKLKAGIDPTKASEKDVAQNVKNIQLQPLEAAQLPRSLADADYAFVNGNFAIASGLKLTEALKLENLPEKYMNIVAVKTADKDNQITKDIIEAYKSPEFKAVVEKDFQGFQKPEYLK</sequence>
<name>A0A0U5BMP6_9BACL</name>
<dbReference type="InterPro" id="IPR004872">
    <property type="entry name" value="Lipoprotein_NlpA"/>
</dbReference>
<dbReference type="EMBL" id="AP017312">
    <property type="protein sequence ID" value="BAU29454.1"/>
    <property type="molecule type" value="Genomic_DNA"/>
</dbReference>
<evidence type="ECO:0000256" key="5">
    <source>
        <dbReference type="ARBA" id="ARBA00023139"/>
    </source>
</evidence>
<dbReference type="Gene3D" id="3.40.190.10">
    <property type="entry name" value="Periplasmic binding protein-like II"/>
    <property type="match status" value="2"/>
</dbReference>
<proteinExistence type="inferred from homology"/>